<dbReference type="Proteomes" id="UP001642540">
    <property type="component" value="Unassembled WGS sequence"/>
</dbReference>
<comment type="caution">
    <text evidence="2">The sequence shown here is derived from an EMBL/GenBank/DDBJ whole genome shotgun (WGS) entry which is preliminary data.</text>
</comment>
<evidence type="ECO:0000313" key="2">
    <source>
        <dbReference type="EMBL" id="CAL8092432.1"/>
    </source>
</evidence>
<feature type="transmembrane region" description="Helical" evidence="1">
    <location>
        <begin position="163"/>
        <end position="186"/>
    </location>
</feature>
<accession>A0ABP1Q7J6</accession>
<keyword evidence="1" id="KW-0472">Membrane</keyword>
<feature type="transmembrane region" description="Helical" evidence="1">
    <location>
        <begin position="94"/>
        <end position="116"/>
    </location>
</feature>
<reference evidence="2 3" key="1">
    <citation type="submission" date="2024-08" db="EMBL/GenBank/DDBJ databases">
        <authorList>
            <person name="Cucini C."/>
            <person name="Frati F."/>
        </authorList>
    </citation>
    <scope>NUCLEOTIDE SEQUENCE [LARGE SCALE GENOMIC DNA]</scope>
</reference>
<feature type="transmembrane region" description="Helical" evidence="1">
    <location>
        <begin position="198"/>
        <end position="223"/>
    </location>
</feature>
<sequence>MNIEVFMELTAPGTFIPNAELEQDRKRSELFEKITILSIFGAIGCGCLIGGHSFIFPTWPVYYLSLISEDLSTLTFLIAYLIQGMLHFVFVVNLWCFLVFGSVIAGIVILHLIFVVTQTFTFNRRRGSQQMQLQKSMFCLHRTGNFISFYRSIDILFSIDIEFAGILLLPLQMIASKMIMISKFVIVRFGRELDGKTLGILGIWAYLGWVIWTSVLTISGIFYGKSDKAIKSWKYVDWGSRKENMRMAKFQKSCKPWSVRYRNVNVIRKLTVLKWNRGLMKGISRALLAF</sequence>
<organism evidence="2 3">
    <name type="scientific">Orchesella dallaii</name>
    <dbReference type="NCBI Taxonomy" id="48710"/>
    <lineage>
        <taxon>Eukaryota</taxon>
        <taxon>Metazoa</taxon>
        <taxon>Ecdysozoa</taxon>
        <taxon>Arthropoda</taxon>
        <taxon>Hexapoda</taxon>
        <taxon>Collembola</taxon>
        <taxon>Entomobryomorpha</taxon>
        <taxon>Entomobryoidea</taxon>
        <taxon>Orchesellidae</taxon>
        <taxon>Orchesellinae</taxon>
        <taxon>Orchesella</taxon>
    </lineage>
</organism>
<keyword evidence="3" id="KW-1185">Reference proteome</keyword>
<keyword evidence="1" id="KW-1133">Transmembrane helix</keyword>
<evidence type="ECO:0000256" key="1">
    <source>
        <dbReference type="SAM" id="Phobius"/>
    </source>
</evidence>
<gene>
    <name evidence="2" type="ORF">ODALV1_LOCUS8216</name>
</gene>
<name>A0ABP1Q7J6_9HEXA</name>
<dbReference type="EMBL" id="CAXLJM020000025">
    <property type="protein sequence ID" value="CAL8092432.1"/>
    <property type="molecule type" value="Genomic_DNA"/>
</dbReference>
<feature type="transmembrane region" description="Helical" evidence="1">
    <location>
        <begin position="34"/>
        <end position="55"/>
    </location>
</feature>
<protein>
    <submittedName>
        <fullName evidence="2">Uncharacterized protein</fullName>
    </submittedName>
</protein>
<proteinExistence type="predicted"/>
<evidence type="ECO:0000313" key="3">
    <source>
        <dbReference type="Proteomes" id="UP001642540"/>
    </source>
</evidence>
<keyword evidence="1" id="KW-0812">Transmembrane</keyword>